<comment type="caution">
    <text evidence="1">The sequence shown here is derived from an EMBL/GenBank/DDBJ whole genome shotgun (WGS) entry which is preliminary data.</text>
</comment>
<gene>
    <name evidence="1" type="ORF">SNAT2548_LOCUS14473</name>
</gene>
<protein>
    <submittedName>
        <fullName evidence="1">Uncharacterized protein</fullName>
    </submittedName>
</protein>
<sequence>MAFFDSAGVRAVCPLKLWYEYLPGCCDAVAVSDACHSKQQLQSVQLPREHRDIADVPVLLLYQQFHMLLLCVGIFLTITSFPQGAWTRNCCILGHSLQPSNAMKHLHFRTLFAGR</sequence>
<organism evidence="1 2">
    <name type="scientific">Symbiodinium natans</name>
    <dbReference type="NCBI Taxonomy" id="878477"/>
    <lineage>
        <taxon>Eukaryota</taxon>
        <taxon>Sar</taxon>
        <taxon>Alveolata</taxon>
        <taxon>Dinophyceae</taxon>
        <taxon>Suessiales</taxon>
        <taxon>Symbiodiniaceae</taxon>
        <taxon>Symbiodinium</taxon>
    </lineage>
</organism>
<dbReference type="Proteomes" id="UP000604046">
    <property type="component" value="Unassembled WGS sequence"/>
</dbReference>
<dbReference type="EMBL" id="CAJNDS010001691">
    <property type="protein sequence ID" value="CAE7272782.1"/>
    <property type="molecule type" value="Genomic_DNA"/>
</dbReference>
<reference evidence="1" key="1">
    <citation type="submission" date="2021-02" db="EMBL/GenBank/DDBJ databases">
        <authorList>
            <person name="Dougan E. K."/>
            <person name="Rhodes N."/>
            <person name="Thang M."/>
            <person name="Chan C."/>
        </authorList>
    </citation>
    <scope>NUCLEOTIDE SEQUENCE</scope>
</reference>
<name>A0A812MS26_9DINO</name>
<keyword evidence="2" id="KW-1185">Reference proteome</keyword>
<evidence type="ECO:0000313" key="1">
    <source>
        <dbReference type="EMBL" id="CAE7272782.1"/>
    </source>
</evidence>
<proteinExistence type="predicted"/>
<accession>A0A812MS26</accession>
<dbReference type="AlphaFoldDB" id="A0A812MS26"/>
<evidence type="ECO:0000313" key="2">
    <source>
        <dbReference type="Proteomes" id="UP000604046"/>
    </source>
</evidence>